<accession>A0AAD5QZ56</accession>
<dbReference type="EMBL" id="JAHQIW010005587">
    <property type="protein sequence ID" value="KAJ1366585.1"/>
    <property type="molecule type" value="Genomic_DNA"/>
</dbReference>
<evidence type="ECO:0000313" key="2">
    <source>
        <dbReference type="Proteomes" id="UP001196413"/>
    </source>
</evidence>
<organism evidence="1 2">
    <name type="scientific">Parelaphostrongylus tenuis</name>
    <name type="common">Meningeal worm</name>
    <dbReference type="NCBI Taxonomy" id="148309"/>
    <lineage>
        <taxon>Eukaryota</taxon>
        <taxon>Metazoa</taxon>
        <taxon>Ecdysozoa</taxon>
        <taxon>Nematoda</taxon>
        <taxon>Chromadorea</taxon>
        <taxon>Rhabditida</taxon>
        <taxon>Rhabditina</taxon>
        <taxon>Rhabditomorpha</taxon>
        <taxon>Strongyloidea</taxon>
        <taxon>Metastrongylidae</taxon>
        <taxon>Parelaphostrongylus</taxon>
    </lineage>
</organism>
<evidence type="ECO:0000313" key="1">
    <source>
        <dbReference type="EMBL" id="KAJ1366585.1"/>
    </source>
</evidence>
<keyword evidence="2" id="KW-1185">Reference proteome</keyword>
<comment type="caution">
    <text evidence="1">The sequence shown here is derived from an EMBL/GenBank/DDBJ whole genome shotgun (WGS) entry which is preliminary data.</text>
</comment>
<dbReference type="Proteomes" id="UP001196413">
    <property type="component" value="Unassembled WGS sequence"/>
</dbReference>
<protein>
    <submittedName>
        <fullName evidence="1">Uncharacterized protein</fullName>
    </submittedName>
</protein>
<dbReference type="AlphaFoldDB" id="A0AAD5QZ56"/>
<name>A0AAD5QZ56_PARTN</name>
<reference evidence="1" key="1">
    <citation type="submission" date="2021-06" db="EMBL/GenBank/DDBJ databases">
        <title>Parelaphostrongylus tenuis whole genome reference sequence.</title>
        <authorList>
            <person name="Garwood T.J."/>
            <person name="Larsen P.A."/>
            <person name="Fountain-Jones N.M."/>
            <person name="Garbe J.R."/>
            <person name="Macchietto M.G."/>
            <person name="Kania S.A."/>
            <person name="Gerhold R.W."/>
            <person name="Richards J.E."/>
            <person name="Wolf T.M."/>
        </authorList>
    </citation>
    <scope>NUCLEOTIDE SEQUENCE</scope>
    <source>
        <strain evidence="1">MNPRO001-30</strain>
        <tissue evidence="1">Meninges</tissue>
    </source>
</reference>
<sequence>MDAFRFQVSDITHMVEERKGHLKTSMIDVTLYRLFSEGEYKAQYQKLNRYWIKTSRAGGAQQSINR</sequence>
<proteinExistence type="predicted"/>
<gene>
    <name evidence="1" type="ORF">KIN20_027276</name>
</gene>